<dbReference type="SUPFAM" id="SSF51735">
    <property type="entry name" value="NAD(P)-binding Rossmann-fold domains"/>
    <property type="match status" value="3"/>
</dbReference>
<dbReference type="PROSITE" id="PS00606">
    <property type="entry name" value="KS3_1"/>
    <property type="match status" value="2"/>
</dbReference>
<dbReference type="SMART" id="SM00822">
    <property type="entry name" value="PKS_KR"/>
    <property type="match status" value="1"/>
</dbReference>
<dbReference type="Proteomes" id="UP000663929">
    <property type="component" value="Chromosome"/>
</dbReference>
<keyword evidence="5" id="KW-0511">Multifunctional enzyme</keyword>
<dbReference type="SUPFAM" id="SSF53901">
    <property type="entry name" value="Thiolase-like"/>
    <property type="match status" value="2"/>
</dbReference>
<dbReference type="EMBL" id="CP071793">
    <property type="protein sequence ID" value="QTD50520.1"/>
    <property type="molecule type" value="Genomic_DNA"/>
</dbReference>
<dbReference type="KEGG" id="scor:J3U87_33465"/>
<dbReference type="GO" id="GO:0016491">
    <property type="term" value="F:oxidoreductase activity"/>
    <property type="evidence" value="ECO:0007669"/>
    <property type="project" value="InterPro"/>
</dbReference>
<dbReference type="SMART" id="SM00829">
    <property type="entry name" value="PKS_ER"/>
    <property type="match status" value="1"/>
</dbReference>
<dbReference type="InterPro" id="IPR036291">
    <property type="entry name" value="NAD(P)-bd_dom_sf"/>
</dbReference>
<name>A0A8A4TLT3_SULCO</name>
<dbReference type="Pfam" id="PF00550">
    <property type="entry name" value="PP-binding"/>
    <property type="match status" value="2"/>
</dbReference>
<evidence type="ECO:0000259" key="9">
    <source>
        <dbReference type="PROSITE" id="PS50075"/>
    </source>
</evidence>
<keyword evidence="12" id="KW-1185">Reference proteome</keyword>
<dbReference type="GO" id="GO:0004315">
    <property type="term" value="F:3-oxoacyl-[acyl-carrier-protein] synthase activity"/>
    <property type="evidence" value="ECO:0007669"/>
    <property type="project" value="InterPro"/>
</dbReference>
<dbReference type="Pfam" id="PF02801">
    <property type="entry name" value="Ketoacyl-synt_C"/>
    <property type="match status" value="2"/>
</dbReference>
<feature type="domain" description="Ketosynthase family 3 (KS3)" evidence="10">
    <location>
        <begin position="395"/>
        <end position="821"/>
    </location>
</feature>
<dbReference type="Pfam" id="PF08240">
    <property type="entry name" value="ADH_N"/>
    <property type="match status" value="1"/>
</dbReference>
<feature type="region of interest" description="Disordered" evidence="8">
    <location>
        <begin position="3146"/>
        <end position="3176"/>
    </location>
</feature>
<protein>
    <submittedName>
        <fullName evidence="11">SDR family NAD(P)-dependent oxidoreductase</fullName>
    </submittedName>
</protein>
<dbReference type="Gene3D" id="3.40.50.720">
    <property type="entry name" value="NAD(P)-binding Rossmann-like Domain"/>
    <property type="match status" value="2"/>
</dbReference>
<keyword evidence="2" id="KW-0597">Phosphoprotein</keyword>
<evidence type="ECO:0000256" key="4">
    <source>
        <dbReference type="ARBA" id="ARBA00022857"/>
    </source>
</evidence>
<dbReference type="SMART" id="SM01294">
    <property type="entry name" value="PKS_PP_betabranch"/>
    <property type="match status" value="2"/>
</dbReference>
<keyword evidence="4" id="KW-0521">NADP</keyword>
<dbReference type="CDD" id="cd02440">
    <property type="entry name" value="AdoMet_MTases"/>
    <property type="match status" value="2"/>
</dbReference>
<dbReference type="SMART" id="SM00825">
    <property type="entry name" value="PKS_KS"/>
    <property type="match status" value="2"/>
</dbReference>
<dbReference type="InterPro" id="IPR018201">
    <property type="entry name" value="Ketoacyl_synth_AS"/>
</dbReference>
<dbReference type="InterPro" id="IPR016039">
    <property type="entry name" value="Thiolase-like"/>
</dbReference>
<dbReference type="CDD" id="cd08953">
    <property type="entry name" value="KR_2_SDR_x"/>
    <property type="match status" value="1"/>
</dbReference>
<dbReference type="InterPro" id="IPR011032">
    <property type="entry name" value="GroES-like_sf"/>
</dbReference>
<dbReference type="Gene3D" id="1.10.1240.100">
    <property type="match status" value="2"/>
</dbReference>
<dbReference type="Pfam" id="PF08242">
    <property type="entry name" value="Methyltransf_12"/>
    <property type="match status" value="2"/>
</dbReference>
<comment type="function">
    <text evidence="7">Involved in production of the polyketide antibiotic thailandamide.</text>
</comment>
<dbReference type="GO" id="GO:0004312">
    <property type="term" value="F:fatty acid synthase activity"/>
    <property type="evidence" value="ECO:0007669"/>
    <property type="project" value="TreeGrafter"/>
</dbReference>
<evidence type="ECO:0000313" key="11">
    <source>
        <dbReference type="EMBL" id="QTD50520.1"/>
    </source>
</evidence>
<dbReference type="Gene3D" id="3.90.180.10">
    <property type="entry name" value="Medium-chain alcohol dehydrogenases, catalytic domain"/>
    <property type="match status" value="1"/>
</dbReference>
<dbReference type="InterPro" id="IPR032821">
    <property type="entry name" value="PKS_assoc"/>
</dbReference>
<dbReference type="Pfam" id="PF16197">
    <property type="entry name" value="KAsynt_C_assoc"/>
    <property type="match status" value="2"/>
</dbReference>
<feature type="region of interest" description="Disordered" evidence="8">
    <location>
        <begin position="1998"/>
        <end position="2036"/>
    </location>
</feature>
<keyword evidence="1" id="KW-0596">Phosphopantetheine</keyword>
<dbReference type="Pfam" id="PF00109">
    <property type="entry name" value="ketoacyl-synt"/>
    <property type="match status" value="2"/>
</dbReference>
<dbReference type="GO" id="GO:0006633">
    <property type="term" value="P:fatty acid biosynthetic process"/>
    <property type="evidence" value="ECO:0007669"/>
    <property type="project" value="InterPro"/>
</dbReference>
<dbReference type="InterPro" id="IPR013149">
    <property type="entry name" value="ADH-like_C"/>
</dbReference>
<dbReference type="SMART" id="SM00823">
    <property type="entry name" value="PKS_PP"/>
    <property type="match status" value="2"/>
</dbReference>
<dbReference type="RefSeq" id="WP_237380308.1">
    <property type="nucleotide sequence ID" value="NZ_CP071793.1"/>
</dbReference>
<dbReference type="PANTHER" id="PTHR43775">
    <property type="entry name" value="FATTY ACID SYNTHASE"/>
    <property type="match status" value="1"/>
</dbReference>
<evidence type="ECO:0000256" key="5">
    <source>
        <dbReference type="ARBA" id="ARBA00023268"/>
    </source>
</evidence>
<dbReference type="InterPro" id="IPR013217">
    <property type="entry name" value="Methyltransf_12"/>
</dbReference>
<reference evidence="11" key="1">
    <citation type="submission" date="2021-03" db="EMBL/GenBank/DDBJ databases">
        <title>Acanthopleuribacteraceae sp. M133.</title>
        <authorList>
            <person name="Wang G."/>
        </authorList>
    </citation>
    <scope>NUCLEOTIDE SEQUENCE</scope>
    <source>
        <strain evidence="11">M133</strain>
    </source>
</reference>
<dbReference type="InterPro" id="IPR020806">
    <property type="entry name" value="PKS_PP-bd"/>
</dbReference>
<dbReference type="InterPro" id="IPR013968">
    <property type="entry name" value="PKS_KR"/>
</dbReference>
<evidence type="ECO:0000256" key="1">
    <source>
        <dbReference type="ARBA" id="ARBA00022450"/>
    </source>
</evidence>
<dbReference type="Gene3D" id="1.10.1200.10">
    <property type="entry name" value="ACP-like"/>
    <property type="match status" value="2"/>
</dbReference>
<dbReference type="PANTHER" id="PTHR43775:SF37">
    <property type="entry name" value="SI:DKEY-61P9.11"/>
    <property type="match status" value="1"/>
</dbReference>
<dbReference type="InterPro" id="IPR014031">
    <property type="entry name" value="Ketoacyl_synth_C"/>
</dbReference>
<dbReference type="InterPro" id="IPR020843">
    <property type="entry name" value="ER"/>
</dbReference>
<dbReference type="InterPro" id="IPR006162">
    <property type="entry name" value="Ppantetheine_attach_site"/>
</dbReference>
<dbReference type="CDD" id="cd00833">
    <property type="entry name" value="PKS"/>
    <property type="match status" value="2"/>
</dbReference>
<dbReference type="SUPFAM" id="SSF47336">
    <property type="entry name" value="ACP-like"/>
    <property type="match status" value="2"/>
</dbReference>
<evidence type="ECO:0000313" key="12">
    <source>
        <dbReference type="Proteomes" id="UP000663929"/>
    </source>
</evidence>
<dbReference type="GO" id="GO:0005886">
    <property type="term" value="C:plasma membrane"/>
    <property type="evidence" value="ECO:0007669"/>
    <property type="project" value="TreeGrafter"/>
</dbReference>
<dbReference type="GO" id="GO:0031177">
    <property type="term" value="F:phosphopantetheine binding"/>
    <property type="evidence" value="ECO:0007669"/>
    <property type="project" value="InterPro"/>
</dbReference>
<dbReference type="PROSITE" id="PS00012">
    <property type="entry name" value="PHOSPHOPANTETHEINE"/>
    <property type="match status" value="1"/>
</dbReference>
<feature type="domain" description="Carrier" evidence="9">
    <location>
        <begin position="1925"/>
        <end position="1999"/>
    </location>
</feature>
<accession>A0A8A4TLT3</accession>
<dbReference type="InterPro" id="IPR057326">
    <property type="entry name" value="KR_dom"/>
</dbReference>
<dbReference type="InterPro" id="IPR009081">
    <property type="entry name" value="PP-bd_ACP"/>
</dbReference>
<dbReference type="Gene3D" id="3.40.47.10">
    <property type="match status" value="2"/>
</dbReference>
<organism evidence="11 12">
    <name type="scientific">Sulfidibacter corallicola</name>
    <dbReference type="NCBI Taxonomy" id="2818388"/>
    <lineage>
        <taxon>Bacteria</taxon>
        <taxon>Pseudomonadati</taxon>
        <taxon>Acidobacteriota</taxon>
        <taxon>Holophagae</taxon>
        <taxon>Acanthopleuribacterales</taxon>
        <taxon>Acanthopleuribacteraceae</taxon>
        <taxon>Sulfidibacter</taxon>
    </lineage>
</organism>
<evidence type="ECO:0000256" key="3">
    <source>
        <dbReference type="ARBA" id="ARBA00022679"/>
    </source>
</evidence>
<evidence type="ECO:0000256" key="6">
    <source>
        <dbReference type="ARBA" id="ARBA00023315"/>
    </source>
</evidence>
<dbReference type="InterPro" id="IPR014030">
    <property type="entry name" value="Ketoacyl_synth_N"/>
</dbReference>
<feature type="domain" description="Ketosynthase family 3 (KS3)" evidence="10">
    <location>
        <begin position="2044"/>
        <end position="2449"/>
    </location>
</feature>
<dbReference type="GO" id="GO:0071770">
    <property type="term" value="P:DIM/DIP cell wall layer assembly"/>
    <property type="evidence" value="ECO:0007669"/>
    <property type="project" value="TreeGrafter"/>
</dbReference>
<dbReference type="InterPro" id="IPR020841">
    <property type="entry name" value="PKS_Beta-ketoAc_synthase_dom"/>
</dbReference>
<dbReference type="Gene3D" id="3.40.50.150">
    <property type="entry name" value="Vaccinia Virus protein VP39"/>
    <property type="match status" value="2"/>
</dbReference>
<keyword evidence="6" id="KW-0012">Acyltransferase</keyword>
<dbReference type="Pfam" id="PF08659">
    <property type="entry name" value="KR"/>
    <property type="match status" value="1"/>
</dbReference>
<dbReference type="SUPFAM" id="SSF53335">
    <property type="entry name" value="S-adenosyl-L-methionine-dependent methyltransferases"/>
    <property type="match status" value="2"/>
</dbReference>
<feature type="compositionally biased region" description="Basic and acidic residues" evidence="8">
    <location>
        <begin position="1999"/>
        <end position="2013"/>
    </location>
</feature>
<dbReference type="PROSITE" id="PS52004">
    <property type="entry name" value="KS3_2"/>
    <property type="match status" value="2"/>
</dbReference>
<dbReference type="FunFam" id="3.40.47.10:FF:000019">
    <property type="entry name" value="Polyketide synthase type I"/>
    <property type="match status" value="2"/>
</dbReference>
<dbReference type="InterPro" id="IPR013154">
    <property type="entry name" value="ADH-like_N"/>
</dbReference>
<sequence>MSEPRKRILARIQAGELSPEEGLALLRQADSEPMVPSGTDAPRALIIEKPGDIDDVQVRAAEPSSLGPDQVRIAVRAFSLNFGDWLCVRGLYPTMPDYPFTPGFEVAGTVLACGDRVTECRPGDAVIALMGSNMGGHAEEVVANASHVVPKPDKLDFAEACALPVVFLTAWYALERAGLRSGERILIQTAAGGTGLMAVQLAHLRGATVIGTVGSPAKADYLRNLGVAHAIDYERTDFATEVARLTAGQGVDVVLNTLAGDAIQKGLNLLAPEGRYVEIAMTGLKSSRPLDLSHLVENQSLISIDLRRLGLKRPELLREGFGEMVRLVTSGQVRATIAKRFPFERVHEAYRFLQRRANIGKVVVTVAPRPVVSRPVSITANDFGRSPESTNPVRSEKIAIIGLAGRFPDADDIHRFWENLVSGRDSVRDVPRHRWNVAEVFDPKPGQPGKTYCKWGGFLERVDQFDPLFFNMSGREAELADPQQRLFLETCWQALEDAAYSDARLATSSCGVFVGAGSGDYLQRMADAGLAPEAQTFIGNAASILAARIAYFLNLKGPSIAVDTACSSSLVALHLACRSLVAGECKLALAGGVFLMNSAQFHLLSARSEMLSPDGRCKAFDDEANGFVPGEGVGAVLLKPLATALADGDPIHAVIDATAVNQDGRTNGITAPSSLSQTELELTAWRKAGISPADLSYIETHGTGTSLGDPIEIDALTRAFREAGDDERQRCAIGSVKTNIGHLAMAAGIAGLIKVVMALRHRTLPPSLHFHKPNRYIDFKASPFFVNTEARPWREPSGKPLRAALSSFGFSGTNCHVVLSEPPPTAPAPSPDHRAYLFTFSAQTERALGARIAAIATWLESNPSVDLWRLAFTLNFGRSDLAQRAAIIASDHDELHAALRAFPMEGAATGPAADPERDRELNDVLDRLATGYERAWLERAAELYRAGAQPEWHRLYRGRSYGAYHLPGYDFERDSHWVFDEDPFPDPAVIPDDLAMVPRWTRAPAKANASGSAHADRFDQGDIWLCYPAEARDLARGLANHFSAGDPGRTLISMVLDGEPVGDERMAPVADEAACNAWAAEVPLPARVFWFAGASNPLAASNPIAALQQAEASGVLAAQSLFRAMAPRAWNHAFSFTLITQNATAPDGGRIHPGYAALLGWAKCLGREFTKARVALLDVDARDRHRGDLAATIADEPGALPLEVALRDGTRWIRRAARVAGLRVPDRPPWRHGGTFVIAGGAGGIGYALSLHLARTVEARLCWLGRREEDDDLRERMAAVRSAGGEVLYCRADITDEAETNAAFDRCRRTFGAIHGVIHSAIAMDDGLIEALDRDRFRKALVPKTLGSLHLLRAAENDQLDFAMFFSSFNAWTGNRGQANYSAGCTFKDAFAEAAARQYDIPVHIVDWGFWGEVGIVATPQYRKRLAAAGVLPITTEEAIRTLEAIVAAGLPHAMVIRANEAVAPLLAEESLSMSLADRTTAPTAPHFAVHPAEVLSRAVAATADRLPVPAEAEADRLEAFCALRLLVKIREMGFADRVGERVTEEHLAQHWHLAPKMVPLLGALLDILADRGWIAREDDGWCVLPAVAEPDLLSRIDDWQGERDRFAAAVPAMEPHLALLEAGVADLDRILSGALPATETLFPGGSAHLVEAIYKGNAHADFHNSLCAETIERFLAAQRQAAPGSVPRILEVGAGTGGTTRAVVSAVEGKGPLRYLYTDVSAGFTRLGHERFADRDFMSFAEFDLERDPVAQGLVPASFDVVLAANVVHATADVHASLTRLARLLRPGGWLILYEVVAATHFNTLTFGLLDGWWQSRDSGLRLPHTPLLDPQRWRLALTAAGYLEPSIGGLPERPESAWRQAVVVAKAGPLRPEATDQPEAAPALPAVIAQTQKETATLAAPASISIGPPPATGDADQVAHILRLTKRRLRHLLAGTLKVDEARIGADRPFQELGVDSLIAVELAQVIETEFGVSLRTTDLFNYGNLEQLATHLAAHGPKEEAPQSPPRHDTAQTPPSVRETAPPVAQRAAGASETVAAPMRDEPIAIVGMSARFADRDDCTALWAMLREGRHAIGSLPAKRWSHTANDYQGAFIPDLDHFDPLFFGISPLEARYMDPQQRICLEEVWRVFEDAGLDVTRLADRQVGVYVGASGNSYLHGIENSLGAIGNSIAALSGRISYLLDLRGPNLAVDTACSSSLVAIHLAAQALRRGECHSAVVAGVSALMTSPDMFLFFEDSGMASPTARCRTFDQGADGFVPGEGVAALLLEPLSAAVADGHRIYGVVRASAVNQDGRTNGITAPSAPSQAELLRRVYAEGGIDPATIDYVEAHGTGTRLGDPIEVQALTEAFGTGHDRPCPIGSVKTNLGHTLAAAGIAGVVKVLLALQHEQLPPSLHFERENPHIQFERTPFRVCDRLTPWPAGPRPRRAAVSSFGFSGTNCHLVLEEGPSGEPVQPPTRLGPHLFVLSAKSAWSLERRARDLLAWLETNPHTEPSHLSATLALGRAVMPIRHAWVAADAASLRTAMNASLTHGDLGQAEELSATTLDLLAAQVEPTLEALAAGTHSNQVVTAHLAERHLTTLADLFQRGVDIDWTRLYPAGPGKRLGLPTYPFERDSFWLEDRVRFGASAGSTAPTPAIATEHGQDEDWDRIVAAMRATGRAESASFDAGGTQAFRELGRLLLWDALRAANRFTAPDQRASQAEMAAEWGVLEKYDRLFRAVLHLLADADFVTTTDQWITAPSQARWDQIETGRTRLPEMRRAFGERYPDLQPYVTLLETCVAHLPRVIDGRVQATDVLFPKGDLGLVEGIYRGNRIMDFYNRLLASGVAAMTEATLNRLPPGEKVWILEAGAGTGGSSAFVLEALRPWADRVVYYYTDLSLGFLQHAKERFVPDYPFMVPHLFDVEKDPVAQDLPRGRFHIAFATNALHATRDMRRTLSHIGEILAPGAWMLVNELTRVQDFGTLTFGLLDGWWLYEDEALRLPDSPLLGLREWSSLFAASGFERVEAFGRPDEPAEEAVQHVVVARRTFEAVTPAAGIDMHETVDAQTPRNEDTLPAEPAGNASPGTPNGDLLGSLRAIVAEVLELPPARIAPTTPYQDIGVDSIMAVKVVERIGTKLGIALESTDLFNYPNLRQLARHIGSRQPQPKPLTEPSSVATTPPASPLDATDTNGLGDVLARLKSGDLKAGDLLAQRGAKRLGS</sequence>
<evidence type="ECO:0000256" key="2">
    <source>
        <dbReference type="ARBA" id="ARBA00022553"/>
    </source>
</evidence>
<dbReference type="InterPro" id="IPR029063">
    <property type="entry name" value="SAM-dependent_MTases_sf"/>
</dbReference>
<proteinExistence type="predicted"/>
<dbReference type="SUPFAM" id="SSF50129">
    <property type="entry name" value="GroES-like"/>
    <property type="match status" value="1"/>
</dbReference>
<evidence type="ECO:0000256" key="8">
    <source>
        <dbReference type="SAM" id="MobiDB-lite"/>
    </source>
</evidence>
<feature type="region of interest" description="Disordered" evidence="8">
    <location>
        <begin position="3048"/>
        <end position="3075"/>
    </location>
</feature>
<dbReference type="InterPro" id="IPR050091">
    <property type="entry name" value="PKS_NRPS_Biosynth_Enz"/>
</dbReference>
<keyword evidence="3" id="KW-0808">Transferase</keyword>
<dbReference type="InterPro" id="IPR036736">
    <property type="entry name" value="ACP-like_sf"/>
</dbReference>
<dbReference type="Pfam" id="PF00107">
    <property type="entry name" value="ADH_zinc_N"/>
    <property type="match status" value="1"/>
</dbReference>
<dbReference type="PROSITE" id="PS50075">
    <property type="entry name" value="CARRIER"/>
    <property type="match status" value="2"/>
</dbReference>
<dbReference type="GO" id="GO:0005737">
    <property type="term" value="C:cytoplasm"/>
    <property type="evidence" value="ECO:0007669"/>
    <property type="project" value="TreeGrafter"/>
</dbReference>
<evidence type="ECO:0000256" key="7">
    <source>
        <dbReference type="ARBA" id="ARBA00054155"/>
    </source>
</evidence>
<evidence type="ECO:0000259" key="10">
    <source>
        <dbReference type="PROSITE" id="PS52004"/>
    </source>
</evidence>
<feature type="domain" description="Carrier" evidence="9">
    <location>
        <begin position="3071"/>
        <end position="3148"/>
    </location>
</feature>
<gene>
    <name evidence="11" type="ORF">J3U87_33465</name>
</gene>